<dbReference type="Proteomes" id="UP000235145">
    <property type="component" value="Unassembled WGS sequence"/>
</dbReference>
<organism evidence="7 8">
    <name type="scientific">Lactuca sativa</name>
    <name type="common">Garden lettuce</name>
    <dbReference type="NCBI Taxonomy" id="4236"/>
    <lineage>
        <taxon>Eukaryota</taxon>
        <taxon>Viridiplantae</taxon>
        <taxon>Streptophyta</taxon>
        <taxon>Embryophyta</taxon>
        <taxon>Tracheophyta</taxon>
        <taxon>Spermatophyta</taxon>
        <taxon>Magnoliopsida</taxon>
        <taxon>eudicotyledons</taxon>
        <taxon>Gunneridae</taxon>
        <taxon>Pentapetalae</taxon>
        <taxon>asterids</taxon>
        <taxon>campanulids</taxon>
        <taxon>Asterales</taxon>
        <taxon>Asteraceae</taxon>
        <taxon>Cichorioideae</taxon>
        <taxon>Cichorieae</taxon>
        <taxon>Lactucinae</taxon>
        <taxon>Lactuca</taxon>
    </lineage>
</organism>
<dbReference type="OrthoDB" id="938199at2759"/>
<keyword evidence="3" id="KW-0863">Zinc-finger</keyword>
<keyword evidence="2" id="KW-0677">Repeat</keyword>
<dbReference type="InterPro" id="IPR004146">
    <property type="entry name" value="DC1"/>
</dbReference>
<reference evidence="7 8" key="1">
    <citation type="journal article" date="2017" name="Nat. Commun.">
        <title>Genome assembly with in vitro proximity ligation data and whole-genome triplication in lettuce.</title>
        <authorList>
            <person name="Reyes-Chin-Wo S."/>
            <person name="Wang Z."/>
            <person name="Yang X."/>
            <person name="Kozik A."/>
            <person name="Arikit S."/>
            <person name="Song C."/>
            <person name="Xia L."/>
            <person name="Froenicke L."/>
            <person name="Lavelle D.O."/>
            <person name="Truco M.J."/>
            <person name="Xia R."/>
            <person name="Zhu S."/>
            <person name="Xu C."/>
            <person name="Xu H."/>
            <person name="Xu X."/>
            <person name="Cox K."/>
            <person name="Korf I."/>
            <person name="Meyers B.C."/>
            <person name="Michelmore R.W."/>
        </authorList>
    </citation>
    <scope>NUCLEOTIDE SEQUENCE [LARGE SCALE GENOMIC DNA]</scope>
    <source>
        <strain evidence="8">cv. Salinas</strain>
        <tissue evidence="7">Seedlings</tissue>
    </source>
</reference>
<dbReference type="SMART" id="SM00109">
    <property type="entry name" value="C1"/>
    <property type="match status" value="5"/>
</dbReference>
<evidence type="ECO:0000259" key="6">
    <source>
        <dbReference type="SMART" id="SM00249"/>
    </source>
</evidence>
<dbReference type="InterPro" id="IPR002219">
    <property type="entry name" value="PKC_DAG/PE"/>
</dbReference>
<feature type="domain" description="Zinc finger PHD-type" evidence="6">
    <location>
        <begin position="368"/>
        <end position="437"/>
    </location>
</feature>
<name>A0A9R1UQ72_LACSA</name>
<dbReference type="SUPFAM" id="SSF57889">
    <property type="entry name" value="Cysteine-rich domain"/>
    <property type="match status" value="6"/>
</dbReference>
<feature type="domain" description="Zinc finger PHD-type" evidence="6">
    <location>
        <begin position="487"/>
        <end position="557"/>
    </location>
</feature>
<dbReference type="EMBL" id="NBSK02000008">
    <property type="protein sequence ID" value="KAJ0191309.1"/>
    <property type="molecule type" value="Genomic_DNA"/>
</dbReference>
<evidence type="ECO:0000259" key="5">
    <source>
        <dbReference type="SMART" id="SM00109"/>
    </source>
</evidence>
<dbReference type="SMART" id="SM00249">
    <property type="entry name" value="PHD"/>
    <property type="match status" value="3"/>
</dbReference>
<feature type="domain" description="Phorbol-ester/DAG-type" evidence="5">
    <location>
        <begin position="220"/>
        <end position="272"/>
    </location>
</feature>
<feature type="domain" description="Phorbol-ester/DAG-type" evidence="5">
    <location>
        <begin position="473"/>
        <end position="526"/>
    </location>
</feature>
<dbReference type="InterPro" id="IPR053192">
    <property type="entry name" value="Vacuole_Formation_Reg"/>
</dbReference>
<comment type="caution">
    <text evidence="7">The sequence shown here is derived from an EMBL/GenBank/DDBJ whole genome shotgun (WGS) entry which is preliminary data.</text>
</comment>
<evidence type="ECO:0000256" key="3">
    <source>
        <dbReference type="ARBA" id="ARBA00022771"/>
    </source>
</evidence>
<dbReference type="InterPro" id="IPR046349">
    <property type="entry name" value="C1-like_sf"/>
</dbReference>
<protein>
    <recommendedName>
        <fullName evidence="9">Phorbol-ester/DAG-type domain-containing protein</fullName>
    </recommendedName>
</protein>
<evidence type="ECO:0008006" key="9">
    <source>
        <dbReference type="Google" id="ProtNLM"/>
    </source>
</evidence>
<evidence type="ECO:0000313" key="8">
    <source>
        <dbReference type="Proteomes" id="UP000235145"/>
    </source>
</evidence>
<keyword evidence="4" id="KW-0862">Zinc</keyword>
<dbReference type="InterPro" id="IPR001965">
    <property type="entry name" value="Znf_PHD"/>
</dbReference>
<evidence type="ECO:0000313" key="7">
    <source>
        <dbReference type="EMBL" id="KAJ0191309.1"/>
    </source>
</evidence>
<evidence type="ECO:0000256" key="1">
    <source>
        <dbReference type="ARBA" id="ARBA00022723"/>
    </source>
</evidence>
<feature type="domain" description="Phorbol-ester/DAG-type" evidence="5">
    <location>
        <begin position="420"/>
        <end position="469"/>
    </location>
</feature>
<dbReference type="GO" id="GO:0008270">
    <property type="term" value="F:zinc ion binding"/>
    <property type="evidence" value="ECO:0007669"/>
    <property type="project" value="UniProtKB-KW"/>
</dbReference>
<dbReference type="PANTHER" id="PTHR32410">
    <property type="entry name" value="CYSTEINE/HISTIDINE-RICH C1 DOMAIN FAMILY PROTEIN"/>
    <property type="match status" value="1"/>
</dbReference>
<accession>A0A9R1UQ72</accession>
<feature type="domain" description="Zinc finger PHD-type" evidence="6">
    <location>
        <begin position="236"/>
        <end position="314"/>
    </location>
</feature>
<keyword evidence="8" id="KW-1185">Reference proteome</keyword>
<dbReference type="AlphaFoldDB" id="A0A9R1UQ72"/>
<feature type="domain" description="Phorbol-ester/DAG-type" evidence="5">
    <location>
        <begin position="100"/>
        <end position="151"/>
    </location>
</feature>
<evidence type="ECO:0000256" key="2">
    <source>
        <dbReference type="ARBA" id="ARBA00022737"/>
    </source>
</evidence>
<dbReference type="Pfam" id="PF03107">
    <property type="entry name" value="C1_2"/>
    <property type="match status" value="3"/>
</dbReference>
<keyword evidence="1" id="KW-0479">Metal-binding</keyword>
<sequence>MDVLEVPEHVHPLKLIDLQLEYPLYYEDEDDDDDDDDDDEGGDLIIKKHFHGVPCDRCGQDIHVYHKHYYMCMEDSSCHFSLHKFCAELPSMLEYPLHPHPLILDENQIYSSCNVCKQTHNGMWYRCSKCYFKIHVICALEVGKIVIHHPCHPHLLMCSIPNKHILCECSACGKRHEGIFYQCTICHGFTIHTECAFLPKSLLIQQTTYDAFYHTHPLTISYSFPRKDQNAKHNPKCRVCGKRFFNTEELWIYKCDKCLYYAHVDCATPTKDPFMSIFLPPGLGKTVKNYKDVDHPHLLHLPFPDETYSLPKHLFFLESGTSNYEANLKDVLHQHPLILVNPTQIDINGQTSSLLLKCHNPMKKTQLLCNGCIRPIMSSMLFYKCAEVICNFALHEWCARLPPKIDKHRGHPQHPLNLMHSNIPHSFFDVFCCAMCQQPCNGFAYCCAECGFYIDVGCGLIPEEITHKAHPNHLLSLVRSPYSYYKSCRICLTSLRRYDSLKSHLSYKCNVCNIYMHPQCTLLLPETIRRKHDKHPLHLSYLPIENHKGEYFCEVCEEDLNPHRSFYHCQDCVQSIHTVCAKLILQSETYNHSYYLKGLHDFVNIKFGDILKSDGHQHPLSFAQGIVSDGRCNICHKNFNCDMIFKCLECKFAIHYKCCEHLNNL</sequence>
<dbReference type="PANTHER" id="PTHR32410:SF161">
    <property type="entry name" value="DC1, ZINC FINGER, RING_FYVE_PHD-TYPE-RELATED"/>
    <property type="match status" value="1"/>
</dbReference>
<evidence type="ECO:0000256" key="4">
    <source>
        <dbReference type="ARBA" id="ARBA00022833"/>
    </source>
</evidence>
<feature type="domain" description="Phorbol-ester/DAG-type" evidence="5">
    <location>
        <begin position="618"/>
        <end position="664"/>
    </location>
</feature>
<gene>
    <name evidence="7" type="ORF">LSAT_V11C800439550</name>
</gene>
<proteinExistence type="predicted"/>